<dbReference type="EMBL" id="CH476596">
    <property type="protein sequence ID" value="EAU37491.1"/>
    <property type="molecule type" value="Genomic_DNA"/>
</dbReference>
<organism evidence="2 3">
    <name type="scientific">Aspergillus terreus (strain NIH 2624 / FGSC A1156)</name>
    <dbReference type="NCBI Taxonomy" id="341663"/>
    <lineage>
        <taxon>Eukaryota</taxon>
        <taxon>Fungi</taxon>
        <taxon>Dikarya</taxon>
        <taxon>Ascomycota</taxon>
        <taxon>Pezizomycotina</taxon>
        <taxon>Eurotiomycetes</taxon>
        <taxon>Eurotiomycetidae</taxon>
        <taxon>Eurotiales</taxon>
        <taxon>Aspergillaceae</taxon>
        <taxon>Aspergillus</taxon>
        <taxon>Aspergillus subgen. Circumdati</taxon>
    </lineage>
</organism>
<feature type="compositionally biased region" description="Gly residues" evidence="1">
    <location>
        <begin position="103"/>
        <end position="112"/>
    </location>
</feature>
<evidence type="ECO:0000256" key="1">
    <source>
        <dbReference type="SAM" id="MobiDB-lite"/>
    </source>
</evidence>
<name>Q0CUV5_ASPTN</name>
<evidence type="ECO:0000313" key="3">
    <source>
        <dbReference type="Proteomes" id="UP000007963"/>
    </source>
</evidence>
<protein>
    <submittedName>
        <fullName evidence="2">Uncharacterized protein</fullName>
    </submittedName>
</protein>
<proteinExistence type="predicted"/>
<dbReference type="HOGENOM" id="CLU_2145359_0_0_1"/>
<dbReference type="VEuPathDB" id="FungiDB:ATEG_02529"/>
<gene>
    <name evidence="2" type="ORF">ATEG_02529</name>
</gene>
<sequence>MASNRITTEQPADLVSACLSFPPDRTTLCAVICPALGSDGTCGGVYVTARSRLLPQPGCCSLGATPSRPPPPYPLPPPLWVLRWEPLSSNDRHYSRSKAPSHGGTGTREGKP</sequence>
<dbReference type="RefSeq" id="XP_001211707.1">
    <property type="nucleotide sequence ID" value="XM_001211707.1"/>
</dbReference>
<reference evidence="3" key="1">
    <citation type="submission" date="2005-09" db="EMBL/GenBank/DDBJ databases">
        <title>Annotation of the Aspergillus terreus NIH2624 genome.</title>
        <authorList>
            <person name="Birren B.W."/>
            <person name="Lander E.S."/>
            <person name="Galagan J.E."/>
            <person name="Nusbaum C."/>
            <person name="Devon K."/>
            <person name="Henn M."/>
            <person name="Ma L.-J."/>
            <person name="Jaffe D.B."/>
            <person name="Butler J."/>
            <person name="Alvarez P."/>
            <person name="Gnerre S."/>
            <person name="Grabherr M."/>
            <person name="Kleber M."/>
            <person name="Mauceli E.W."/>
            <person name="Brockman W."/>
            <person name="Rounsley S."/>
            <person name="Young S.K."/>
            <person name="LaButti K."/>
            <person name="Pushparaj V."/>
            <person name="DeCaprio D."/>
            <person name="Crawford M."/>
            <person name="Koehrsen M."/>
            <person name="Engels R."/>
            <person name="Montgomery P."/>
            <person name="Pearson M."/>
            <person name="Howarth C."/>
            <person name="Larson L."/>
            <person name="Luoma S."/>
            <person name="White J."/>
            <person name="Alvarado L."/>
            <person name="Kodira C.D."/>
            <person name="Zeng Q."/>
            <person name="Oleary S."/>
            <person name="Yandava C."/>
            <person name="Denning D.W."/>
            <person name="Nierman W.C."/>
            <person name="Milne T."/>
            <person name="Madden K."/>
        </authorList>
    </citation>
    <scope>NUCLEOTIDE SEQUENCE [LARGE SCALE GENOMIC DNA]</scope>
    <source>
        <strain evidence="3">NIH 2624 / FGSC A1156</strain>
    </source>
</reference>
<evidence type="ECO:0000313" key="2">
    <source>
        <dbReference type="EMBL" id="EAU37491.1"/>
    </source>
</evidence>
<accession>Q0CUV5</accession>
<dbReference type="Proteomes" id="UP000007963">
    <property type="component" value="Unassembled WGS sequence"/>
</dbReference>
<dbReference type="GeneID" id="4316751"/>
<feature type="region of interest" description="Disordered" evidence="1">
    <location>
        <begin position="91"/>
        <end position="112"/>
    </location>
</feature>
<dbReference type="AlphaFoldDB" id="Q0CUV5"/>